<sequence length="700" mass="74718">MSTEVSQSAKETKAKLDYLKDLLTDRTMLAADPVTYLHVGKLLEKEILRIRSSLFSTYGIYTIADSDLPEPEGPKVSLQKKVYMPADANSSFNFVGRILGPDGSTAKCLQQCLGVKIMVRGKGSIRDRKKEEANLGKPNWEHLNDNLHVVLSVEDHENRAKARLNKASEYIALFLKESMKGRICVSDSFVTYHNHLCPVHSSVPASSAQSDKDDKVKQMQLMELSFRRESRPWHFNCNSLFDLSLPQKPGVMFSNVANLLNFGYTYPPAPLLSPLHHNGHPPPSHPSNHHLYHNSTQHLQQHQHFSRQSQTHALSGHGSNQNGGPITAGLSPPFTSNLNAAAAAAAAATAVLVGHAPSAATGYPGSYSPSSHPQIGPSSCNTVLPAGLAMAATPLGYWSGHGLSHFSPEYALSHSQLTAVSNTHHTTANGFGTHEDNLCASISLPNHTSSTQPGGGNNSHAMFLPQHPQALTCGMHEDRVPQFVLTDMGACNLDTATDLDSRISAAGSASLNGLCYTSSLSVQNHVNKSANSSSAATNNTGGTGSVNKHHGVKQRYSQKHSCQLIQHSNQTENGMHHPLPPSASTTTPGSRGSSRSAIVSVKLNSNNDRHSSSSSSSALKANASLVNSAETNGYGTSKTTGKFRTSKEEIKSGSGIAVTRLGATQQSVRSTPQVSISSCGSITESTNAESDWPKLGAAVQ</sequence>
<feature type="compositionally biased region" description="Polar residues" evidence="2">
    <location>
        <begin position="559"/>
        <end position="573"/>
    </location>
</feature>
<feature type="compositionally biased region" description="Low complexity" evidence="2">
    <location>
        <begin position="582"/>
        <end position="596"/>
    </location>
</feature>
<feature type="domain" description="STAR protein homodimerisation region" evidence="3">
    <location>
        <begin position="12"/>
        <end position="56"/>
    </location>
</feature>
<feature type="domain" description="KHDC4/BBP-like KH-domain type I" evidence="4">
    <location>
        <begin position="89"/>
        <end position="163"/>
    </location>
</feature>
<dbReference type="GO" id="GO:0003729">
    <property type="term" value="F:mRNA binding"/>
    <property type="evidence" value="ECO:0007669"/>
    <property type="project" value="TreeGrafter"/>
</dbReference>
<feature type="compositionally biased region" description="Low complexity" evidence="2">
    <location>
        <begin position="529"/>
        <end position="540"/>
    </location>
</feature>
<dbReference type="EMBL" id="JTDE01004780">
    <property type="protein sequence ID" value="KAF7253007.1"/>
    <property type="molecule type" value="Genomic_DNA"/>
</dbReference>
<evidence type="ECO:0000259" key="3">
    <source>
        <dbReference type="Pfam" id="PF16544"/>
    </source>
</evidence>
<reference evidence="5" key="1">
    <citation type="submission" date="2019-07" db="EMBL/GenBank/DDBJ databases">
        <title>Annotation for the trematode Paragonimus miyazaki's.</title>
        <authorList>
            <person name="Choi Y.-J."/>
        </authorList>
    </citation>
    <scope>NUCLEOTIDE SEQUENCE</scope>
    <source>
        <strain evidence="5">Japan</strain>
    </source>
</reference>
<feature type="compositionally biased region" description="Polar residues" evidence="2">
    <location>
        <begin position="630"/>
        <end position="643"/>
    </location>
</feature>
<protein>
    <recommendedName>
        <fullName evidence="7">K Homology domain-containing protein</fullName>
    </recommendedName>
</protein>
<dbReference type="Pfam" id="PF22675">
    <property type="entry name" value="KH-I_KHDC4-BBP"/>
    <property type="match status" value="1"/>
</dbReference>
<comment type="caution">
    <text evidence="5">The sequence shown here is derived from an EMBL/GenBank/DDBJ whole genome shotgun (WGS) entry which is preliminary data.</text>
</comment>
<evidence type="ECO:0000313" key="6">
    <source>
        <dbReference type="Proteomes" id="UP000822476"/>
    </source>
</evidence>
<organism evidence="5 6">
    <name type="scientific">Paragonimus skrjabini miyazakii</name>
    <dbReference type="NCBI Taxonomy" id="59628"/>
    <lineage>
        <taxon>Eukaryota</taxon>
        <taxon>Metazoa</taxon>
        <taxon>Spiralia</taxon>
        <taxon>Lophotrochozoa</taxon>
        <taxon>Platyhelminthes</taxon>
        <taxon>Trematoda</taxon>
        <taxon>Digenea</taxon>
        <taxon>Plagiorchiida</taxon>
        <taxon>Troglotremata</taxon>
        <taxon>Troglotrematidae</taxon>
        <taxon>Paragonimus</taxon>
    </lineage>
</organism>
<dbReference type="InterPro" id="IPR055256">
    <property type="entry name" value="KH_1_KHDC4/BBP-like"/>
</dbReference>
<dbReference type="Gene3D" id="1.20.5.4010">
    <property type="match status" value="1"/>
</dbReference>
<evidence type="ECO:0000256" key="1">
    <source>
        <dbReference type="ARBA" id="ARBA00022884"/>
    </source>
</evidence>
<evidence type="ECO:0008006" key="7">
    <source>
        <dbReference type="Google" id="ProtNLM"/>
    </source>
</evidence>
<evidence type="ECO:0000259" key="4">
    <source>
        <dbReference type="Pfam" id="PF22675"/>
    </source>
</evidence>
<evidence type="ECO:0000313" key="5">
    <source>
        <dbReference type="EMBL" id="KAF7253007.1"/>
    </source>
</evidence>
<dbReference type="CDD" id="cd22383">
    <property type="entry name" value="KH-I_Hqk_like"/>
    <property type="match status" value="1"/>
</dbReference>
<dbReference type="SUPFAM" id="SSF54791">
    <property type="entry name" value="Eukaryotic type KH-domain (KH-domain type I)"/>
    <property type="match status" value="1"/>
</dbReference>
<feature type="region of interest" description="Disordered" evidence="2">
    <location>
        <begin position="274"/>
        <end position="330"/>
    </location>
</feature>
<dbReference type="Gene3D" id="3.30.1370.10">
    <property type="entry name" value="K Homology domain, type 1"/>
    <property type="match status" value="1"/>
</dbReference>
<gene>
    <name evidence="5" type="ORF">EG68_08703</name>
</gene>
<dbReference type="AlphaFoldDB" id="A0A8S9YRV2"/>
<dbReference type="PANTHER" id="PTHR11208">
    <property type="entry name" value="RNA-BINDING PROTEIN RELATED"/>
    <property type="match status" value="1"/>
</dbReference>
<dbReference type="GO" id="GO:0048024">
    <property type="term" value="P:regulation of mRNA splicing, via spliceosome"/>
    <property type="evidence" value="ECO:0007669"/>
    <property type="project" value="TreeGrafter"/>
</dbReference>
<dbReference type="Pfam" id="PF16544">
    <property type="entry name" value="STAR_dimer"/>
    <property type="match status" value="1"/>
</dbReference>
<dbReference type="Proteomes" id="UP000822476">
    <property type="component" value="Unassembled WGS sequence"/>
</dbReference>
<feature type="region of interest" description="Disordered" evidence="2">
    <location>
        <begin position="629"/>
        <end position="700"/>
    </location>
</feature>
<feature type="compositionally biased region" description="Basic residues" evidence="2">
    <location>
        <begin position="547"/>
        <end position="558"/>
    </location>
</feature>
<accession>A0A8S9YRV2</accession>
<keyword evidence="1" id="KW-0694">RNA-binding</keyword>
<proteinExistence type="predicted"/>
<dbReference type="GO" id="GO:0005634">
    <property type="term" value="C:nucleus"/>
    <property type="evidence" value="ECO:0007669"/>
    <property type="project" value="TreeGrafter"/>
</dbReference>
<dbReference type="InterPro" id="IPR032377">
    <property type="entry name" value="STAR_dimer"/>
</dbReference>
<dbReference type="InterPro" id="IPR036612">
    <property type="entry name" value="KH_dom_type_1_sf"/>
</dbReference>
<dbReference type="OrthoDB" id="6777263at2759"/>
<name>A0A8S9YRV2_9TREM</name>
<feature type="compositionally biased region" description="Polar residues" evidence="2">
    <location>
        <begin position="662"/>
        <end position="689"/>
    </location>
</feature>
<evidence type="ECO:0000256" key="2">
    <source>
        <dbReference type="SAM" id="MobiDB-lite"/>
    </source>
</evidence>
<dbReference type="InterPro" id="IPR045071">
    <property type="entry name" value="BBP-like"/>
</dbReference>
<feature type="region of interest" description="Disordered" evidence="2">
    <location>
        <begin position="529"/>
        <end position="596"/>
    </location>
</feature>
<keyword evidence="6" id="KW-1185">Reference proteome</keyword>
<feature type="compositionally biased region" description="Polar residues" evidence="2">
    <location>
        <begin position="296"/>
        <end position="324"/>
    </location>
</feature>
<dbReference type="PANTHER" id="PTHR11208:SF125">
    <property type="entry name" value="KH DOMAIN-CONTAINING RNA-BINDING PROTEIN QKI"/>
    <property type="match status" value="1"/>
</dbReference>